<dbReference type="InParanoid" id="V4TY83"/>
<dbReference type="Gramene" id="ESR56675">
    <property type="protein sequence ID" value="ESR56675"/>
    <property type="gene ID" value="CICLE_v100214291mg"/>
</dbReference>
<feature type="non-terminal residue" evidence="2">
    <location>
        <position position="56"/>
    </location>
</feature>
<sequence length="56" mass="6179">MISSPSSFYRFIFIFSVILSIRLVSSASLCPQDSVVFLNNLQSQCPPGISPNPPFE</sequence>
<feature type="chain" id="PRO_5004728066" evidence="1">
    <location>
        <begin position="27"/>
        <end position="56"/>
    </location>
</feature>
<keyword evidence="1" id="KW-0732">Signal</keyword>
<evidence type="ECO:0000313" key="3">
    <source>
        <dbReference type="Proteomes" id="UP000030687"/>
    </source>
</evidence>
<evidence type="ECO:0000256" key="1">
    <source>
        <dbReference type="SAM" id="SignalP"/>
    </source>
</evidence>
<organism evidence="2 3">
    <name type="scientific">Citrus clementina</name>
    <name type="common">Clementine</name>
    <name type="synonym">Citrus deliciosa x Citrus sinensis</name>
    <dbReference type="NCBI Taxonomy" id="85681"/>
    <lineage>
        <taxon>Eukaryota</taxon>
        <taxon>Viridiplantae</taxon>
        <taxon>Streptophyta</taxon>
        <taxon>Embryophyta</taxon>
        <taxon>Tracheophyta</taxon>
        <taxon>Spermatophyta</taxon>
        <taxon>Magnoliopsida</taxon>
        <taxon>eudicotyledons</taxon>
        <taxon>Gunneridae</taxon>
        <taxon>Pentapetalae</taxon>
        <taxon>rosids</taxon>
        <taxon>malvids</taxon>
        <taxon>Sapindales</taxon>
        <taxon>Rutaceae</taxon>
        <taxon>Aurantioideae</taxon>
        <taxon>Citrus</taxon>
    </lineage>
</organism>
<name>V4TY83_CITCL</name>
<reference evidence="2 3" key="1">
    <citation type="submission" date="2013-10" db="EMBL/GenBank/DDBJ databases">
        <authorList>
            <consortium name="International Citrus Genome Consortium"/>
            <person name="Jenkins J."/>
            <person name="Schmutz J."/>
            <person name="Prochnik S."/>
            <person name="Rokhsar D."/>
            <person name="Gmitter F."/>
            <person name="Ollitrault P."/>
            <person name="Machado M."/>
            <person name="Talon M."/>
            <person name="Wincker P."/>
            <person name="Jaillon O."/>
            <person name="Morgante M."/>
        </authorList>
    </citation>
    <scope>NUCLEOTIDE SEQUENCE</scope>
    <source>
        <strain evidence="3">cv. Clemenules</strain>
    </source>
</reference>
<accession>V4TY83</accession>
<evidence type="ECO:0000313" key="2">
    <source>
        <dbReference type="EMBL" id="ESR56675.1"/>
    </source>
</evidence>
<keyword evidence="3" id="KW-1185">Reference proteome</keyword>
<feature type="signal peptide" evidence="1">
    <location>
        <begin position="1"/>
        <end position="26"/>
    </location>
</feature>
<proteinExistence type="predicted"/>
<dbReference type="Proteomes" id="UP000030687">
    <property type="component" value="Unassembled WGS sequence"/>
</dbReference>
<protein>
    <submittedName>
        <fullName evidence="2">Uncharacterized protein</fullName>
    </submittedName>
</protein>
<gene>
    <name evidence="2" type="ORF">CICLE_v100214291mg</name>
</gene>
<dbReference type="OMA" id="HSQCPIS"/>
<dbReference type="AlphaFoldDB" id="V4TY83"/>
<dbReference type="EMBL" id="KI536661">
    <property type="protein sequence ID" value="ESR56675.1"/>
    <property type="molecule type" value="Genomic_DNA"/>
</dbReference>
<dbReference type="KEGG" id="cic:CICLE_v100214291m"/>